<gene>
    <name evidence="1" type="ORF">FIBSPDRAFT_862648</name>
</gene>
<name>A0A166I3E2_9AGAM</name>
<evidence type="ECO:0000313" key="1">
    <source>
        <dbReference type="EMBL" id="KZP19502.1"/>
    </source>
</evidence>
<protein>
    <submittedName>
        <fullName evidence="1">Uncharacterized protein</fullName>
    </submittedName>
</protein>
<evidence type="ECO:0000313" key="2">
    <source>
        <dbReference type="Proteomes" id="UP000076532"/>
    </source>
</evidence>
<accession>A0A166I3E2</accession>
<sequence>MPYTPQYAAWSQQEEYYEPQRTSAKNLGQSWQYEDWTSGTVQQQTSCPAVAM</sequence>
<dbReference type="EMBL" id="KV417563">
    <property type="protein sequence ID" value="KZP19502.1"/>
    <property type="molecule type" value="Genomic_DNA"/>
</dbReference>
<reference evidence="1 2" key="1">
    <citation type="journal article" date="2016" name="Mol. Biol. Evol.">
        <title>Comparative Genomics of Early-Diverging Mushroom-Forming Fungi Provides Insights into the Origins of Lignocellulose Decay Capabilities.</title>
        <authorList>
            <person name="Nagy L.G."/>
            <person name="Riley R."/>
            <person name="Tritt A."/>
            <person name="Adam C."/>
            <person name="Daum C."/>
            <person name="Floudas D."/>
            <person name="Sun H."/>
            <person name="Yadav J.S."/>
            <person name="Pangilinan J."/>
            <person name="Larsson K.H."/>
            <person name="Matsuura K."/>
            <person name="Barry K."/>
            <person name="Labutti K."/>
            <person name="Kuo R."/>
            <person name="Ohm R.A."/>
            <person name="Bhattacharya S.S."/>
            <person name="Shirouzu T."/>
            <person name="Yoshinaga Y."/>
            <person name="Martin F.M."/>
            <person name="Grigoriev I.V."/>
            <person name="Hibbett D.S."/>
        </authorList>
    </citation>
    <scope>NUCLEOTIDE SEQUENCE [LARGE SCALE GENOMIC DNA]</scope>
    <source>
        <strain evidence="1 2">CBS 109695</strain>
    </source>
</reference>
<dbReference type="AlphaFoldDB" id="A0A166I3E2"/>
<proteinExistence type="predicted"/>
<dbReference type="Proteomes" id="UP000076532">
    <property type="component" value="Unassembled WGS sequence"/>
</dbReference>
<organism evidence="1 2">
    <name type="scientific">Athelia psychrophila</name>
    <dbReference type="NCBI Taxonomy" id="1759441"/>
    <lineage>
        <taxon>Eukaryota</taxon>
        <taxon>Fungi</taxon>
        <taxon>Dikarya</taxon>
        <taxon>Basidiomycota</taxon>
        <taxon>Agaricomycotina</taxon>
        <taxon>Agaricomycetes</taxon>
        <taxon>Agaricomycetidae</taxon>
        <taxon>Atheliales</taxon>
        <taxon>Atheliaceae</taxon>
        <taxon>Athelia</taxon>
    </lineage>
</organism>
<keyword evidence="2" id="KW-1185">Reference proteome</keyword>